<name>A0A437LTP6_9BURK</name>
<protein>
    <submittedName>
        <fullName evidence="4">Class I SAM-dependent methyltransferase</fullName>
    </submittedName>
</protein>
<dbReference type="CDD" id="cd02440">
    <property type="entry name" value="AdoMet_MTases"/>
    <property type="match status" value="1"/>
</dbReference>
<evidence type="ECO:0000259" key="3">
    <source>
        <dbReference type="Pfam" id="PF05175"/>
    </source>
</evidence>
<keyword evidence="1 4" id="KW-0489">Methyltransferase</keyword>
<dbReference type="PANTHER" id="PTHR18895">
    <property type="entry name" value="HEMK METHYLTRANSFERASE"/>
    <property type="match status" value="1"/>
</dbReference>
<dbReference type="PROSITE" id="PS00092">
    <property type="entry name" value="N6_MTASE"/>
    <property type="match status" value="1"/>
</dbReference>
<dbReference type="GO" id="GO:0032259">
    <property type="term" value="P:methylation"/>
    <property type="evidence" value="ECO:0007669"/>
    <property type="project" value="UniProtKB-KW"/>
</dbReference>
<keyword evidence="2" id="KW-0949">S-adenosyl-L-methionine</keyword>
<organism evidence="4 5">
    <name type="scientific">Inhella crocodyli</name>
    <dbReference type="NCBI Taxonomy" id="2499851"/>
    <lineage>
        <taxon>Bacteria</taxon>
        <taxon>Pseudomonadati</taxon>
        <taxon>Pseudomonadota</taxon>
        <taxon>Betaproteobacteria</taxon>
        <taxon>Burkholderiales</taxon>
        <taxon>Sphaerotilaceae</taxon>
        <taxon>Inhella</taxon>
    </lineage>
</organism>
<dbReference type="GO" id="GO:0003676">
    <property type="term" value="F:nucleic acid binding"/>
    <property type="evidence" value="ECO:0007669"/>
    <property type="project" value="InterPro"/>
</dbReference>
<accession>A0A437LTP6</accession>
<evidence type="ECO:0000313" key="5">
    <source>
        <dbReference type="Proteomes" id="UP000288587"/>
    </source>
</evidence>
<dbReference type="RefSeq" id="WP_127681984.1">
    <property type="nucleotide sequence ID" value="NZ_SACM01000001.1"/>
</dbReference>
<dbReference type="Proteomes" id="UP000288587">
    <property type="component" value="Unassembled WGS sequence"/>
</dbReference>
<sequence>MSLPTSLANPAAPALTWISTDGEPLSARWHSGSGAPAPKRIRAVDDSINADAAYKLVCEGTALVWEGDYHQARQMLQAIAHRIDRRRARKPATAKAPVASPADAFHQHRKGQAERARILGLLVMRLTPELQLPLRRAPDLALAARAAIGPQTEGTLVSLRELLGWIGAWEWRQQGVPVPALGLRKNGEIARIHPWYGVFSPVRGEYLELVLQAPLPEALKAEGAWAMDIGTGTGVVAAVLAQRGVARTEATDLSPSALACALDNLQRLGLQHKVKLTQADLFPDGRAALVVCNPPWLPARPSSALEAAIYDPDSRMLKGFLNGLAAHLVPGGEGWLILSDLAEHLGLRTRAELEAWIASAGLQVLARLEIRPTHGKASDKADPLHAARAKETTSLWRLAAL</sequence>
<proteinExistence type="predicted"/>
<dbReference type="Pfam" id="PF05175">
    <property type="entry name" value="MTS"/>
    <property type="match status" value="1"/>
</dbReference>
<dbReference type="GO" id="GO:0036009">
    <property type="term" value="F:protein-glutamine N-methyltransferase activity"/>
    <property type="evidence" value="ECO:0007669"/>
    <property type="project" value="TreeGrafter"/>
</dbReference>
<evidence type="ECO:0000313" key="4">
    <source>
        <dbReference type="EMBL" id="RVT88623.1"/>
    </source>
</evidence>
<feature type="domain" description="Methyltransferase small" evidence="3">
    <location>
        <begin position="214"/>
        <end position="300"/>
    </location>
</feature>
<dbReference type="InterPro" id="IPR007848">
    <property type="entry name" value="Small_mtfrase_dom"/>
</dbReference>
<keyword evidence="5" id="KW-1185">Reference proteome</keyword>
<dbReference type="OrthoDB" id="267914at2"/>
<dbReference type="InterPro" id="IPR002052">
    <property type="entry name" value="DNA_methylase_N6_adenine_CS"/>
</dbReference>
<keyword evidence="4" id="KW-0808">Transferase</keyword>
<dbReference type="Gene3D" id="3.40.50.150">
    <property type="entry name" value="Vaccinia Virus protein VP39"/>
    <property type="match status" value="1"/>
</dbReference>
<dbReference type="EMBL" id="SACM01000001">
    <property type="protein sequence ID" value="RVT88623.1"/>
    <property type="molecule type" value="Genomic_DNA"/>
</dbReference>
<gene>
    <name evidence="4" type="ORF">EOD73_06550</name>
</gene>
<evidence type="ECO:0000256" key="1">
    <source>
        <dbReference type="ARBA" id="ARBA00022603"/>
    </source>
</evidence>
<dbReference type="SUPFAM" id="SSF53335">
    <property type="entry name" value="S-adenosyl-L-methionine-dependent methyltransferases"/>
    <property type="match status" value="1"/>
</dbReference>
<dbReference type="PANTHER" id="PTHR18895:SF74">
    <property type="entry name" value="MTRF1L RELEASE FACTOR GLUTAMINE METHYLTRANSFERASE"/>
    <property type="match status" value="1"/>
</dbReference>
<dbReference type="InterPro" id="IPR029063">
    <property type="entry name" value="SAM-dependent_MTases_sf"/>
</dbReference>
<dbReference type="AlphaFoldDB" id="A0A437LTP6"/>
<comment type="caution">
    <text evidence="4">The sequence shown here is derived from an EMBL/GenBank/DDBJ whole genome shotgun (WGS) entry which is preliminary data.</text>
</comment>
<evidence type="ECO:0000256" key="2">
    <source>
        <dbReference type="ARBA" id="ARBA00022691"/>
    </source>
</evidence>
<dbReference type="InterPro" id="IPR050320">
    <property type="entry name" value="N5-glutamine_MTase"/>
</dbReference>
<reference evidence="4 5" key="1">
    <citation type="submission" date="2019-01" db="EMBL/GenBank/DDBJ databases">
        <authorList>
            <person name="Chen W.-M."/>
        </authorList>
    </citation>
    <scope>NUCLEOTIDE SEQUENCE [LARGE SCALE GENOMIC DNA]</scope>
    <source>
        <strain evidence="4 5">CCP-18</strain>
    </source>
</reference>